<feature type="region of interest" description="Disordered" evidence="1">
    <location>
        <begin position="1"/>
        <end position="52"/>
    </location>
</feature>
<protein>
    <submittedName>
        <fullName evidence="2">Uncharacterized protein</fullName>
    </submittedName>
</protein>
<geneLocation type="plasmid" evidence="2 3">
    <name>pYZ5</name>
</geneLocation>
<evidence type="ECO:0000313" key="3">
    <source>
        <dbReference type="Proteomes" id="UP000077405"/>
    </source>
</evidence>
<reference evidence="2 3" key="1">
    <citation type="submission" date="2018-04" db="EMBL/GenBank/DDBJ databases">
        <title>Complete genome sequence of the nitrogen-fixing bacterium Azospirillum humicireducens type strain SgZ-5.</title>
        <authorList>
            <person name="Yu Z."/>
        </authorList>
    </citation>
    <scope>NUCLEOTIDE SEQUENCE [LARGE SCALE GENOMIC DNA]</scope>
    <source>
        <strain evidence="2 3">SgZ-5</strain>
        <plasmid evidence="2 3">pYZ5</plasmid>
    </source>
</reference>
<keyword evidence="2" id="KW-0614">Plasmid</keyword>
<gene>
    <name evidence="2" type="ORF">A6A40_26830</name>
</gene>
<evidence type="ECO:0000313" key="2">
    <source>
        <dbReference type="EMBL" id="AWB08752.1"/>
    </source>
</evidence>
<accession>A0A2R4VWF1</accession>
<dbReference type="KEGG" id="ahu:A6A40_26830"/>
<keyword evidence="3" id="KW-1185">Reference proteome</keyword>
<evidence type="ECO:0000256" key="1">
    <source>
        <dbReference type="SAM" id="MobiDB-lite"/>
    </source>
</evidence>
<dbReference type="Proteomes" id="UP000077405">
    <property type="component" value="Plasmid pYZ5"/>
</dbReference>
<dbReference type="AlphaFoldDB" id="A0A2R4VWF1"/>
<sequence>MFRKAKPKSGKPCTAGHTGNGPPGEGRPVPKHGRSWSSASGDHPPRVLLGAGVPTDPTVLEAGGGDALALWLDEHSALAIPAVRSAARPNNAATTGLAP</sequence>
<organism evidence="2 3">
    <name type="scientific">Azospirillum humicireducens</name>
    <dbReference type="NCBI Taxonomy" id="1226968"/>
    <lineage>
        <taxon>Bacteria</taxon>
        <taxon>Pseudomonadati</taxon>
        <taxon>Pseudomonadota</taxon>
        <taxon>Alphaproteobacteria</taxon>
        <taxon>Rhodospirillales</taxon>
        <taxon>Azospirillaceae</taxon>
        <taxon>Azospirillum</taxon>
    </lineage>
</organism>
<proteinExistence type="predicted"/>
<dbReference type="EMBL" id="CP028906">
    <property type="protein sequence ID" value="AWB08752.1"/>
    <property type="molecule type" value="Genomic_DNA"/>
</dbReference>
<name>A0A2R4VWF1_9PROT</name>